<feature type="transmembrane region" description="Helical" evidence="4">
    <location>
        <begin position="370"/>
        <end position="392"/>
    </location>
</feature>
<keyword evidence="4" id="KW-0812">Transmembrane</keyword>
<keyword evidence="1" id="KW-1015">Disulfide bond</keyword>
<dbReference type="PANTHER" id="PTHR19971">
    <property type="entry name" value="SIGNAL-REGULATORY PROTEIN BETA"/>
    <property type="match status" value="1"/>
</dbReference>
<evidence type="ECO:0000259" key="6">
    <source>
        <dbReference type="PROSITE" id="PS50835"/>
    </source>
</evidence>
<evidence type="ECO:0000256" key="4">
    <source>
        <dbReference type="SAM" id="Phobius"/>
    </source>
</evidence>
<dbReference type="Gene3D" id="2.60.40.10">
    <property type="entry name" value="Immunoglobulins"/>
    <property type="match status" value="5"/>
</dbReference>
<feature type="compositionally biased region" description="Polar residues" evidence="3">
    <location>
        <begin position="770"/>
        <end position="779"/>
    </location>
</feature>
<feature type="chain" id="PRO_5046213969" evidence="5">
    <location>
        <begin position="31"/>
        <end position="779"/>
    </location>
</feature>
<feature type="signal peptide" evidence="5">
    <location>
        <begin position="1"/>
        <end position="30"/>
    </location>
</feature>
<evidence type="ECO:0000256" key="1">
    <source>
        <dbReference type="ARBA" id="ARBA00023157"/>
    </source>
</evidence>
<dbReference type="RefSeq" id="XP_014645516.1">
    <property type="nucleotide sequence ID" value="XM_014790030.1"/>
</dbReference>
<feature type="domain" description="Ig-like" evidence="6">
    <location>
        <begin position="407"/>
        <end position="516"/>
    </location>
</feature>
<dbReference type="SMART" id="SM00407">
    <property type="entry name" value="IGc1"/>
    <property type="match status" value="4"/>
</dbReference>
<keyword evidence="4" id="KW-0472">Membrane</keyword>
<dbReference type="CDD" id="cd05772">
    <property type="entry name" value="IgC1_SIRP_domain_2"/>
    <property type="match status" value="2"/>
</dbReference>
<dbReference type="SMART" id="SM00408">
    <property type="entry name" value="IGc2"/>
    <property type="match status" value="1"/>
</dbReference>
<dbReference type="InterPro" id="IPR013106">
    <property type="entry name" value="Ig_V-set"/>
</dbReference>
<dbReference type="InterPro" id="IPR013783">
    <property type="entry name" value="Ig-like_fold"/>
</dbReference>
<sequence>MEPAGPAPGRLGPLLCLLLAASCARTGVAGEELQVIQPEKSVSVAAGETATLRCTLTSLLPVGNVQWFRGTGPGRELIYNFKGGHFPRVTNVGDTTKRNNTDYSIRISNITPADTGIYYCVKFQKGSPDDVEFKSGPGTQLTVSAKPSPPVVSGPTARAPPEQTVSFTCESHGFSPRNITLKWFKNGNELSASQTNVDPEGDGVSYSVSSTAKVVLAPGDVHSQVICEVAHVTLQGGPPLRGTANISETLRVPPTLEVSQHPTAGNLVNITCQVNKFYPRHLKLTWLENGNVSRTEMASTLIENKDGTFNWTSWLLVNSSAHREDVVLTCQVEHDGQPAVTKHHTLEASAHQKEQDTGGTPEKPHSLNGIFIVVGVVCALLVALLIAALYLLRIRQKKGGWIPLLLPKSLPLGCPSRGRGRKSPAARVPPEQTVSFTCESHGFSPRNITLKWFKNGNELPASQTNVDPEGDNVSYSISSTAKVVLAPGDVRSQVICEVAHVTLQGGPPLRGTANLSETLRVPPTLEISQQPTAGNLVNITCQVNKFYPRHLKLTWLENGNVSRTEMASPLIENKDGTFNWTSWLLVNSSAHREDVMLTCQVEHDGQPAITKHHTLEASAHQKEQDTGGTPEKPHSLNGIFIVVGVVCALLVALLIAALYLLRIRQKKGISDWVSTGGIGVWRAADTGDGHPDPEWQIQDNNDITYADLNLPKGKKPAPQAAEPNNHTEYASIQACPPPVPEDTLTYADLDMVHLSRAKQPASKPEPSYSEYASVQVQRK</sequence>
<evidence type="ECO:0000256" key="5">
    <source>
        <dbReference type="SAM" id="SignalP"/>
    </source>
</evidence>
<dbReference type="InterPro" id="IPR003599">
    <property type="entry name" value="Ig_sub"/>
</dbReference>
<feature type="domain" description="Ig-like" evidence="6">
    <location>
        <begin position="523"/>
        <end position="616"/>
    </location>
</feature>
<keyword evidence="2" id="KW-0325">Glycoprotein</keyword>
<evidence type="ECO:0000313" key="7">
    <source>
        <dbReference type="Proteomes" id="UP000694910"/>
    </source>
</evidence>
<dbReference type="Pfam" id="PF07654">
    <property type="entry name" value="C1-set"/>
    <property type="match status" value="4"/>
</dbReference>
<feature type="region of interest" description="Disordered" evidence="3">
    <location>
        <begin position="142"/>
        <end position="162"/>
    </location>
</feature>
<dbReference type="GeneID" id="101405346"/>
<evidence type="ECO:0000313" key="8">
    <source>
        <dbReference type="RefSeq" id="XP_014645516.1"/>
    </source>
</evidence>
<feature type="region of interest" description="Disordered" evidence="3">
    <location>
        <begin position="755"/>
        <end position="779"/>
    </location>
</feature>
<feature type="domain" description="Ig-like" evidence="6">
    <location>
        <begin position="254"/>
        <end position="347"/>
    </location>
</feature>
<accession>A0ABM1D135</accession>
<proteinExistence type="predicted"/>
<dbReference type="InterPro" id="IPR036179">
    <property type="entry name" value="Ig-like_dom_sf"/>
</dbReference>
<keyword evidence="4" id="KW-1133">Transmembrane helix</keyword>
<keyword evidence="7" id="KW-1185">Reference proteome</keyword>
<dbReference type="SMART" id="SM00406">
    <property type="entry name" value="IGv"/>
    <property type="match status" value="1"/>
</dbReference>
<feature type="domain" description="Ig-like" evidence="6">
    <location>
        <begin position="147"/>
        <end position="247"/>
    </location>
</feature>
<dbReference type="InterPro" id="IPR003598">
    <property type="entry name" value="Ig_sub2"/>
</dbReference>
<dbReference type="InterPro" id="IPR051755">
    <property type="entry name" value="Ig-like_CS_Receptor"/>
</dbReference>
<evidence type="ECO:0000256" key="3">
    <source>
        <dbReference type="SAM" id="MobiDB-lite"/>
    </source>
</evidence>
<feature type="transmembrane region" description="Helical" evidence="4">
    <location>
        <begin position="639"/>
        <end position="661"/>
    </location>
</feature>
<dbReference type="InterPro" id="IPR007110">
    <property type="entry name" value="Ig-like_dom"/>
</dbReference>
<name>A0ABM1D135_CERSS</name>
<feature type="domain" description="Ig-like" evidence="6">
    <location>
        <begin position="31"/>
        <end position="120"/>
    </location>
</feature>
<evidence type="ECO:0000256" key="2">
    <source>
        <dbReference type="ARBA" id="ARBA00023180"/>
    </source>
</evidence>
<keyword evidence="5" id="KW-0732">Signal</keyword>
<dbReference type="SMART" id="SM00409">
    <property type="entry name" value="IG"/>
    <property type="match status" value="3"/>
</dbReference>
<dbReference type="SUPFAM" id="SSF48726">
    <property type="entry name" value="Immunoglobulin"/>
    <property type="match status" value="5"/>
</dbReference>
<protein>
    <submittedName>
        <fullName evidence="8">Tyrosine-protein phosphatase non-receptor type substrate 1</fullName>
    </submittedName>
</protein>
<dbReference type="Proteomes" id="UP000694910">
    <property type="component" value="Unplaced"/>
</dbReference>
<dbReference type="InterPro" id="IPR003597">
    <property type="entry name" value="Ig_C1-set"/>
</dbReference>
<dbReference type="CDD" id="cd16097">
    <property type="entry name" value="IgV_SIRP"/>
    <property type="match status" value="1"/>
</dbReference>
<organism evidence="7 8">
    <name type="scientific">Ceratotherium simum simum</name>
    <name type="common">Southern white rhinoceros</name>
    <dbReference type="NCBI Taxonomy" id="73337"/>
    <lineage>
        <taxon>Eukaryota</taxon>
        <taxon>Metazoa</taxon>
        <taxon>Chordata</taxon>
        <taxon>Craniata</taxon>
        <taxon>Vertebrata</taxon>
        <taxon>Euteleostomi</taxon>
        <taxon>Mammalia</taxon>
        <taxon>Eutheria</taxon>
        <taxon>Laurasiatheria</taxon>
        <taxon>Perissodactyla</taxon>
        <taxon>Rhinocerotidae</taxon>
        <taxon>Ceratotherium</taxon>
    </lineage>
</organism>
<dbReference type="CDD" id="cd16085">
    <property type="entry name" value="IgC1_SIRP_domain_3"/>
    <property type="match status" value="2"/>
</dbReference>
<gene>
    <name evidence="8" type="primary">LOC101405346</name>
</gene>
<dbReference type="PROSITE" id="PS50835">
    <property type="entry name" value="IG_LIKE"/>
    <property type="match status" value="5"/>
</dbReference>
<reference evidence="8" key="1">
    <citation type="submission" date="2025-08" db="UniProtKB">
        <authorList>
            <consortium name="RefSeq"/>
        </authorList>
    </citation>
    <scope>IDENTIFICATION</scope>
</reference>
<dbReference type="Pfam" id="PF07686">
    <property type="entry name" value="V-set"/>
    <property type="match status" value="1"/>
</dbReference>